<keyword evidence="3" id="KW-1185">Reference proteome</keyword>
<dbReference type="Proteomes" id="UP000324222">
    <property type="component" value="Unassembled WGS sequence"/>
</dbReference>
<gene>
    <name evidence="2" type="ORF">E2C01_076540</name>
</gene>
<organism evidence="2 3">
    <name type="scientific">Portunus trituberculatus</name>
    <name type="common">Swimming crab</name>
    <name type="synonym">Neptunus trituberculatus</name>
    <dbReference type="NCBI Taxonomy" id="210409"/>
    <lineage>
        <taxon>Eukaryota</taxon>
        <taxon>Metazoa</taxon>
        <taxon>Ecdysozoa</taxon>
        <taxon>Arthropoda</taxon>
        <taxon>Crustacea</taxon>
        <taxon>Multicrustacea</taxon>
        <taxon>Malacostraca</taxon>
        <taxon>Eumalacostraca</taxon>
        <taxon>Eucarida</taxon>
        <taxon>Decapoda</taxon>
        <taxon>Pleocyemata</taxon>
        <taxon>Brachyura</taxon>
        <taxon>Eubrachyura</taxon>
        <taxon>Portunoidea</taxon>
        <taxon>Portunidae</taxon>
        <taxon>Portuninae</taxon>
        <taxon>Portunus</taxon>
    </lineage>
</organism>
<accession>A0A5B7I8Z5</accession>
<reference evidence="2 3" key="1">
    <citation type="submission" date="2019-05" db="EMBL/GenBank/DDBJ databases">
        <title>Another draft genome of Portunus trituberculatus and its Hox gene families provides insights of decapod evolution.</title>
        <authorList>
            <person name="Jeong J.-H."/>
            <person name="Song I."/>
            <person name="Kim S."/>
            <person name="Choi T."/>
            <person name="Kim D."/>
            <person name="Ryu S."/>
            <person name="Kim W."/>
        </authorList>
    </citation>
    <scope>NUCLEOTIDE SEQUENCE [LARGE SCALE GENOMIC DNA]</scope>
    <source>
        <tissue evidence="2">Muscle</tissue>
    </source>
</reference>
<sequence length="132" mass="14242">MLAAPGRGGDLHRRVGDSNIILGLCIDLLFPSLTSYQEGRESNAAMSDIEFSGTDSDPVSDVNPEEMARLMADIDDIDDDLFKSNLKSTSKAGSSTSKAASPEKKETKRQVTFSEKPAPGKRDNDNDDDDGM</sequence>
<name>A0A5B7I8Z5_PORTR</name>
<evidence type="ECO:0000313" key="3">
    <source>
        <dbReference type="Proteomes" id="UP000324222"/>
    </source>
</evidence>
<evidence type="ECO:0000256" key="1">
    <source>
        <dbReference type="SAM" id="MobiDB-lite"/>
    </source>
</evidence>
<evidence type="ECO:0000313" key="2">
    <source>
        <dbReference type="EMBL" id="MPC81901.1"/>
    </source>
</evidence>
<proteinExistence type="predicted"/>
<feature type="compositionally biased region" description="Low complexity" evidence="1">
    <location>
        <begin position="87"/>
        <end position="100"/>
    </location>
</feature>
<comment type="caution">
    <text evidence="2">The sequence shown here is derived from an EMBL/GenBank/DDBJ whole genome shotgun (WGS) entry which is preliminary data.</text>
</comment>
<feature type="region of interest" description="Disordered" evidence="1">
    <location>
        <begin position="39"/>
        <end position="62"/>
    </location>
</feature>
<feature type="region of interest" description="Disordered" evidence="1">
    <location>
        <begin position="85"/>
        <end position="132"/>
    </location>
</feature>
<dbReference type="OrthoDB" id="6376579at2759"/>
<protein>
    <submittedName>
        <fullName evidence="2">Uncharacterized protein</fullName>
    </submittedName>
</protein>
<dbReference type="AlphaFoldDB" id="A0A5B7I8Z5"/>
<dbReference type="EMBL" id="VSRR010058337">
    <property type="protein sequence ID" value="MPC81901.1"/>
    <property type="molecule type" value="Genomic_DNA"/>
</dbReference>